<dbReference type="PATRIC" id="fig|29290.4.peg.2430"/>
<evidence type="ECO:0000313" key="12">
    <source>
        <dbReference type="Proteomes" id="UP000033423"/>
    </source>
</evidence>
<comment type="pathway">
    <text evidence="1 7">Cofactor biosynthesis; (R)-pantothenate biosynthesis; (R)-pantoate from 3-methyl-2-oxobutanoate: step 1/2.</text>
</comment>
<dbReference type="HAMAP" id="MF_00156">
    <property type="entry name" value="PanB"/>
    <property type="match status" value="1"/>
</dbReference>
<evidence type="ECO:0000256" key="2">
    <source>
        <dbReference type="ARBA" id="ARBA00008676"/>
    </source>
</evidence>
<dbReference type="PIRSF" id="PIRSF000388">
    <property type="entry name" value="Pantoate_hydroxy_MeTrfase"/>
    <property type="match status" value="1"/>
</dbReference>
<dbReference type="SUPFAM" id="SSF51621">
    <property type="entry name" value="Phosphoenolpyruvate/pyruvate domain"/>
    <property type="match status" value="1"/>
</dbReference>
<comment type="subcellular location">
    <subcellularLocation>
        <location evidence="7">Cytoplasm</location>
    </subcellularLocation>
</comment>
<dbReference type="EMBL" id="LACI01000781">
    <property type="protein sequence ID" value="KJU85998.1"/>
    <property type="molecule type" value="Genomic_DNA"/>
</dbReference>
<evidence type="ECO:0000256" key="9">
    <source>
        <dbReference type="PIRSR" id="PIRSR000388-2"/>
    </source>
</evidence>
<comment type="caution">
    <text evidence="11">The sequence shown here is derived from an EMBL/GenBank/DDBJ whole genome shotgun (WGS) entry which is preliminary data.</text>
</comment>
<feature type="active site" description="Proton acceptor" evidence="7 8">
    <location>
        <position position="183"/>
    </location>
</feature>
<evidence type="ECO:0000256" key="3">
    <source>
        <dbReference type="ARBA" id="ARBA00011424"/>
    </source>
</evidence>
<dbReference type="PANTHER" id="PTHR20881">
    <property type="entry name" value="3-METHYL-2-OXOBUTANOATE HYDROXYMETHYLTRANSFERASE"/>
    <property type="match status" value="1"/>
</dbReference>
<evidence type="ECO:0000256" key="7">
    <source>
        <dbReference type="HAMAP-Rule" id="MF_00156"/>
    </source>
</evidence>
<comment type="subunit">
    <text evidence="3 7">Homodecamer; pentamer of dimers.</text>
</comment>
<dbReference type="GO" id="GO:0032259">
    <property type="term" value="P:methylation"/>
    <property type="evidence" value="ECO:0007669"/>
    <property type="project" value="UniProtKB-KW"/>
</dbReference>
<feature type="binding site" evidence="7 9">
    <location>
        <position position="114"/>
    </location>
    <ligand>
        <name>3-methyl-2-oxobutanoate</name>
        <dbReference type="ChEBI" id="CHEBI:11851"/>
    </ligand>
</feature>
<dbReference type="NCBIfam" id="TIGR00222">
    <property type="entry name" value="panB"/>
    <property type="match status" value="1"/>
</dbReference>
<comment type="catalytic activity">
    <reaction evidence="7">
        <text>(6R)-5,10-methylene-5,6,7,8-tetrahydrofolate + 3-methyl-2-oxobutanoate + H2O = 2-dehydropantoate + (6S)-5,6,7,8-tetrahydrofolate</text>
        <dbReference type="Rhea" id="RHEA:11824"/>
        <dbReference type="ChEBI" id="CHEBI:11561"/>
        <dbReference type="ChEBI" id="CHEBI:11851"/>
        <dbReference type="ChEBI" id="CHEBI:15377"/>
        <dbReference type="ChEBI" id="CHEBI:15636"/>
        <dbReference type="ChEBI" id="CHEBI:57453"/>
        <dbReference type="EC" id="2.1.2.11"/>
    </reaction>
</comment>
<name>A0A0F3GZ79_9BACT</name>
<dbReference type="AlphaFoldDB" id="A0A0F3GZ79"/>
<feature type="binding site" evidence="7 10">
    <location>
        <position position="116"/>
    </location>
    <ligand>
        <name>Mg(2+)</name>
        <dbReference type="ChEBI" id="CHEBI:18420"/>
    </ligand>
</feature>
<keyword evidence="7 10" id="KW-0479">Metal-binding</keyword>
<dbReference type="Gene3D" id="3.20.20.60">
    <property type="entry name" value="Phosphoenolpyruvate-binding domains"/>
    <property type="match status" value="1"/>
</dbReference>
<gene>
    <name evidence="7" type="primary">panB</name>
    <name evidence="11" type="ORF">MBAV_001814</name>
</gene>
<keyword evidence="5 7" id="KW-0808">Transferase</keyword>
<feature type="binding site" evidence="7 9">
    <location>
        <position position="84"/>
    </location>
    <ligand>
        <name>3-methyl-2-oxobutanoate</name>
        <dbReference type="ChEBI" id="CHEBI:11851"/>
    </ligand>
</feature>
<sequence length="266" mass="29202">MPRVTINDFFEKKEQKRNLSLITAYDYPFGRIVDEVGFDAVLVGDSLAMVVQGQENTLAVTMDEMIYHTRIVCRAVTGAMVIGDMPFMSYQVSVADAVRNAGRFVKEAGAQAIKIEGGSEVVPHVSAIVRAEIPVMAHIGLTPQALYRMGGYKVQGRTDDAKRRLIDDAHRLQDAGAFSIVLEAIPIELAREITDALTIATIGIGAGPHCDGQILVMHDVIGLFERFVPRFVKKYANIKEVAISALKTYKEEVEAGVFPSEKEGFK</sequence>
<protein>
    <recommendedName>
        <fullName evidence="7">3-methyl-2-oxobutanoate hydroxymethyltransferase</fullName>
        <ecNumber evidence="7">2.1.2.11</ecNumber>
    </recommendedName>
    <alternativeName>
        <fullName evidence="7">Ketopantoate hydroxymethyltransferase</fullName>
        <shortName evidence="7">KPHMT</shortName>
    </alternativeName>
</protein>
<organism evidence="11 12">
    <name type="scientific">Candidatus Magnetobacterium bavaricum</name>
    <dbReference type="NCBI Taxonomy" id="29290"/>
    <lineage>
        <taxon>Bacteria</taxon>
        <taxon>Pseudomonadati</taxon>
        <taxon>Nitrospirota</taxon>
        <taxon>Thermodesulfovibrionia</taxon>
        <taxon>Thermodesulfovibrionales</taxon>
        <taxon>Candidatus Magnetobacteriaceae</taxon>
        <taxon>Candidatus Magnetobacterium</taxon>
    </lineage>
</organism>
<comment type="function">
    <text evidence="6 7">Catalyzes the reversible reaction in which hydroxymethyl group from 5,10-methylenetetrahydrofolate is transferred onto alpha-ketoisovalerate to form ketopantoate.</text>
</comment>
<dbReference type="InterPro" id="IPR003700">
    <property type="entry name" value="Pantoate_hydroxy_MeTrfase"/>
</dbReference>
<keyword evidence="7" id="KW-0963">Cytoplasm</keyword>
<dbReference type="GO" id="GO:0008168">
    <property type="term" value="F:methyltransferase activity"/>
    <property type="evidence" value="ECO:0007669"/>
    <property type="project" value="UniProtKB-KW"/>
</dbReference>
<dbReference type="Pfam" id="PF02548">
    <property type="entry name" value="Pantoate_transf"/>
    <property type="match status" value="1"/>
</dbReference>
<dbReference type="PANTHER" id="PTHR20881:SF0">
    <property type="entry name" value="3-METHYL-2-OXOBUTANOATE HYDROXYMETHYLTRANSFERASE"/>
    <property type="match status" value="1"/>
</dbReference>
<dbReference type="NCBIfam" id="NF001452">
    <property type="entry name" value="PRK00311.1"/>
    <property type="match status" value="1"/>
</dbReference>
<evidence type="ECO:0000313" key="11">
    <source>
        <dbReference type="EMBL" id="KJU85998.1"/>
    </source>
</evidence>
<keyword evidence="11" id="KW-0489">Methyltransferase</keyword>
<evidence type="ECO:0000256" key="5">
    <source>
        <dbReference type="ARBA" id="ARBA00022679"/>
    </source>
</evidence>
<evidence type="ECO:0000256" key="10">
    <source>
        <dbReference type="PIRSR" id="PIRSR000388-3"/>
    </source>
</evidence>
<dbReference type="UniPathway" id="UPA00028">
    <property type="reaction ID" value="UER00003"/>
</dbReference>
<feature type="binding site" evidence="7 9">
    <location>
        <begin position="45"/>
        <end position="46"/>
    </location>
    <ligand>
        <name>3-methyl-2-oxobutanoate</name>
        <dbReference type="ChEBI" id="CHEBI:11851"/>
    </ligand>
</feature>
<dbReference type="EC" id="2.1.2.11" evidence="7"/>
<keyword evidence="12" id="KW-1185">Reference proteome</keyword>
<evidence type="ECO:0000256" key="4">
    <source>
        <dbReference type="ARBA" id="ARBA00022655"/>
    </source>
</evidence>
<dbReference type="GO" id="GO:0000287">
    <property type="term" value="F:magnesium ion binding"/>
    <property type="evidence" value="ECO:0007669"/>
    <property type="project" value="TreeGrafter"/>
</dbReference>
<feature type="binding site" evidence="7 10">
    <location>
        <position position="84"/>
    </location>
    <ligand>
        <name>Mg(2+)</name>
        <dbReference type="ChEBI" id="CHEBI:18420"/>
    </ligand>
</feature>
<comment type="cofactor">
    <cofactor evidence="7 10">
        <name>Mg(2+)</name>
        <dbReference type="ChEBI" id="CHEBI:18420"/>
    </cofactor>
    <text evidence="7 10">Binds 1 Mg(2+) ion per subunit.</text>
</comment>
<dbReference type="GO" id="GO:0003864">
    <property type="term" value="F:3-methyl-2-oxobutanoate hydroxymethyltransferase activity"/>
    <property type="evidence" value="ECO:0007669"/>
    <property type="project" value="UniProtKB-UniRule"/>
</dbReference>
<keyword evidence="7 10" id="KW-0460">Magnesium</keyword>
<accession>A0A0F3GZ79</accession>
<dbReference type="CDD" id="cd06557">
    <property type="entry name" value="KPHMT-like"/>
    <property type="match status" value="1"/>
</dbReference>
<dbReference type="GO" id="GO:0015940">
    <property type="term" value="P:pantothenate biosynthetic process"/>
    <property type="evidence" value="ECO:0007669"/>
    <property type="project" value="UniProtKB-UniRule"/>
</dbReference>
<dbReference type="InterPro" id="IPR015813">
    <property type="entry name" value="Pyrv/PenolPyrv_kinase-like_dom"/>
</dbReference>
<dbReference type="Proteomes" id="UP000033423">
    <property type="component" value="Unassembled WGS sequence"/>
</dbReference>
<proteinExistence type="inferred from homology"/>
<dbReference type="GO" id="GO:0005737">
    <property type="term" value="C:cytoplasm"/>
    <property type="evidence" value="ECO:0007669"/>
    <property type="project" value="UniProtKB-SubCell"/>
</dbReference>
<evidence type="ECO:0000256" key="6">
    <source>
        <dbReference type="ARBA" id="ARBA00056497"/>
    </source>
</evidence>
<feature type="binding site" evidence="7 10">
    <location>
        <position position="45"/>
    </location>
    <ligand>
        <name>Mg(2+)</name>
        <dbReference type="ChEBI" id="CHEBI:18420"/>
    </ligand>
</feature>
<comment type="similarity">
    <text evidence="2 7">Belongs to the PanB family.</text>
</comment>
<dbReference type="FunFam" id="3.20.20.60:FF:000003">
    <property type="entry name" value="3-methyl-2-oxobutanoate hydroxymethyltransferase"/>
    <property type="match status" value="1"/>
</dbReference>
<dbReference type="InterPro" id="IPR040442">
    <property type="entry name" value="Pyrv_kinase-like_dom_sf"/>
</dbReference>
<reference evidence="11 12" key="1">
    <citation type="submission" date="2015-02" db="EMBL/GenBank/DDBJ databases">
        <title>Single-cell genomics of uncultivated deep-branching MTB reveals a conserved set of magnetosome genes.</title>
        <authorList>
            <person name="Kolinko S."/>
            <person name="Richter M."/>
            <person name="Glockner F.O."/>
            <person name="Brachmann A."/>
            <person name="Schuler D."/>
        </authorList>
    </citation>
    <scope>NUCLEOTIDE SEQUENCE [LARGE SCALE GENOMIC DNA]</scope>
    <source>
        <strain evidence="11">TM-1</strain>
    </source>
</reference>
<evidence type="ECO:0000256" key="1">
    <source>
        <dbReference type="ARBA" id="ARBA00005033"/>
    </source>
</evidence>
<keyword evidence="4 7" id="KW-0566">Pantothenate biosynthesis</keyword>
<evidence type="ECO:0000256" key="8">
    <source>
        <dbReference type="PIRSR" id="PIRSR000388-1"/>
    </source>
</evidence>